<evidence type="ECO:0000256" key="3">
    <source>
        <dbReference type="ARBA" id="ARBA00004174"/>
    </source>
</evidence>
<comment type="catalytic activity">
    <reaction evidence="15">
        <text>an organic molecule + reduced [NADPH--hemoprotein reductase] + O2 = an alcohol + oxidized [NADPH--hemoprotein reductase] + H2O + H(+)</text>
        <dbReference type="Rhea" id="RHEA:17149"/>
        <dbReference type="Rhea" id="RHEA-COMP:11964"/>
        <dbReference type="Rhea" id="RHEA-COMP:11965"/>
        <dbReference type="ChEBI" id="CHEBI:15377"/>
        <dbReference type="ChEBI" id="CHEBI:15378"/>
        <dbReference type="ChEBI" id="CHEBI:15379"/>
        <dbReference type="ChEBI" id="CHEBI:30879"/>
        <dbReference type="ChEBI" id="CHEBI:57618"/>
        <dbReference type="ChEBI" id="CHEBI:58210"/>
        <dbReference type="ChEBI" id="CHEBI:142491"/>
        <dbReference type="EC" id="1.14.14.1"/>
    </reaction>
</comment>
<evidence type="ECO:0000256" key="13">
    <source>
        <dbReference type="ARBA" id="ARBA00023033"/>
    </source>
</evidence>
<dbReference type="AlphaFoldDB" id="B5TVL6"/>
<dbReference type="CDD" id="cd11056">
    <property type="entry name" value="CYP6-like"/>
    <property type="match status" value="1"/>
</dbReference>
<protein>
    <recommendedName>
        <fullName evidence="6">unspecific monooxygenase</fullName>
        <ecNumber evidence="6">1.14.14.1</ecNumber>
    </recommendedName>
</protein>
<evidence type="ECO:0000256" key="6">
    <source>
        <dbReference type="ARBA" id="ARBA00012109"/>
    </source>
</evidence>
<dbReference type="InterPro" id="IPR001128">
    <property type="entry name" value="Cyt_P450"/>
</dbReference>
<dbReference type="InterPro" id="IPR002403">
    <property type="entry name" value="Cyt_P450_E_grp-IV"/>
</dbReference>
<dbReference type="EMBL" id="FJ023535">
    <property type="protein sequence ID" value="ACH88357.1"/>
    <property type="molecule type" value="mRNA"/>
</dbReference>
<evidence type="ECO:0000256" key="15">
    <source>
        <dbReference type="ARBA" id="ARBA00047827"/>
    </source>
</evidence>
<dbReference type="Gene3D" id="1.10.630.10">
    <property type="entry name" value="Cytochrome P450"/>
    <property type="match status" value="1"/>
</dbReference>
<keyword evidence="7 16" id="KW-0349">Heme</keyword>
<evidence type="ECO:0000256" key="9">
    <source>
        <dbReference type="ARBA" id="ARBA00022824"/>
    </source>
</evidence>
<keyword evidence="13 17" id="KW-0503">Monooxygenase</keyword>
<name>B5TVL6_PLUXY</name>
<evidence type="ECO:0000313" key="18">
    <source>
        <dbReference type="EMBL" id="ACH88357.1"/>
    </source>
</evidence>
<keyword evidence="11 17" id="KW-0560">Oxidoreductase</keyword>
<dbReference type="PROSITE" id="PS00086">
    <property type="entry name" value="CYTOCHROME_P450"/>
    <property type="match status" value="1"/>
</dbReference>
<proteinExistence type="evidence at transcript level"/>
<dbReference type="PRINTS" id="PR00465">
    <property type="entry name" value="EP450IV"/>
</dbReference>
<dbReference type="PANTHER" id="PTHR24292">
    <property type="entry name" value="CYTOCHROME P450"/>
    <property type="match status" value="1"/>
</dbReference>
<evidence type="ECO:0000256" key="12">
    <source>
        <dbReference type="ARBA" id="ARBA00023004"/>
    </source>
</evidence>
<gene>
    <name evidence="18" type="primary">CYP9G4</name>
</gene>
<feature type="binding site" description="axial binding residue" evidence="16">
    <location>
        <position position="462"/>
    </location>
    <ligand>
        <name>heme</name>
        <dbReference type="ChEBI" id="CHEBI:30413"/>
    </ligand>
    <ligandPart>
        <name>Fe</name>
        <dbReference type="ChEBI" id="CHEBI:18248"/>
    </ligandPart>
</feature>
<evidence type="ECO:0000256" key="10">
    <source>
        <dbReference type="ARBA" id="ARBA00022848"/>
    </source>
</evidence>
<organism evidence="18">
    <name type="scientific">Plutella xylostella</name>
    <name type="common">Diamondback moth</name>
    <name type="synonym">Plutella maculipennis</name>
    <dbReference type="NCBI Taxonomy" id="51655"/>
    <lineage>
        <taxon>Eukaryota</taxon>
        <taxon>Metazoa</taxon>
        <taxon>Ecdysozoa</taxon>
        <taxon>Arthropoda</taxon>
        <taxon>Hexapoda</taxon>
        <taxon>Insecta</taxon>
        <taxon>Pterygota</taxon>
        <taxon>Neoptera</taxon>
        <taxon>Endopterygota</taxon>
        <taxon>Lepidoptera</taxon>
        <taxon>Glossata</taxon>
        <taxon>Ditrysia</taxon>
        <taxon>Yponomeutoidea</taxon>
        <taxon>Plutellidae</taxon>
        <taxon>Plutella</taxon>
    </lineage>
</organism>
<evidence type="ECO:0000256" key="1">
    <source>
        <dbReference type="ARBA" id="ARBA00001971"/>
    </source>
</evidence>
<dbReference type="EC" id="1.14.14.1" evidence="6"/>
<evidence type="ECO:0000256" key="4">
    <source>
        <dbReference type="ARBA" id="ARBA00004406"/>
    </source>
</evidence>
<keyword evidence="10" id="KW-0492">Microsome</keyword>
<evidence type="ECO:0000256" key="5">
    <source>
        <dbReference type="ARBA" id="ARBA00010617"/>
    </source>
</evidence>
<evidence type="ECO:0000256" key="17">
    <source>
        <dbReference type="RuleBase" id="RU000461"/>
    </source>
</evidence>
<evidence type="ECO:0000256" key="7">
    <source>
        <dbReference type="ARBA" id="ARBA00022617"/>
    </source>
</evidence>
<evidence type="ECO:0000256" key="8">
    <source>
        <dbReference type="ARBA" id="ARBA00022723"/>
    </source>
</evidence>
<dbReference type="InterPro" id="IPR036396">
    <property type="entry name" value="Cyt_P450_sf"/>
</dbReference>
<sequence length="518" mass="59758">MIAEILIFILTTLVAFAFYSYYKNQNVFKSKDMKFLPGFPMFGNIIKSSFGKNHMFYDLDRVYRAFPGESYVGYVEGFVPLYLIRDPSIIRLITVKDFDHFVDHRRFATDDLFNESLFMMTGEKWRHMRSTLSPAFTGSKMRKMVPFMCQTSQNIVEHLKETEGQNINVGELIRRYTNDVIASTAFGIEVNSVKDQKNRFYEYGQKIINFSSVQKAKIFLSVIFPKSGFQIFPKDSLDFFKHIVTSTMEYREKNNVERPDMIQLLMEASKGTLDGPTEDKSDTVGFATTELTAVKPKGEVQKWSTDQLAAQAFIFFLAGFDSTASVLVMAFHELALNPEVQETLYQEVREHHEKHGTVTYDGVPTLKYLDGVLNETLRKWPPTLILDRVCQKPYTLPPPREGGKPYTVKEGEVIFNFVNSLHMDEKYYPEPEKFKPERFSDENKQNIKLSAFIPFGSGPRSCIASRFAILELKVLLYYVSLNFILQKCEKTRDPIELTPGEFQVRCIGGSWVKFQARK</sequence>
<evidence type="ECO:0000256" key="2">
    <source>
        <dbReference type="ARBA" id="ARBA00003690"/>
    </source>
</evidence>
<comment type="cofactor">
    <cofactor evidence="1 16">
        <name>heme</name>
        <dbReference type="ChEBI" id="CHEBI:30413"/>
    </cofactor>
</comment>
<keyword evidence="14" id="KW-0472">Membrane</keyword>
<evidence type="ECO:0000256" key="11">
    <source>
        <dbReference type="ARBA" id="ARBA00023002"/>
    </source>
</evidence>
<keyword evidence="12 16" id="KW-0408">Iron</keyword>
<dbReference type="SUPFAM" id="SSF48264">
    <property type="entry name" value="Cytochrome P450"/>
    <property type="match status" value="1"/>
</dbReference>
<dbReference type="FunFam" id="1.10.630.10:FF:000042">
    <property type="entry name" value="Cytochrome P450"/>
    <property type="match status" value="1"/>
</dbReference>
<dbReference type="InterPro" id="IPR017972">
    <property type="entry name" value="Cyt_P450_CS"/>
</dbReference>
<dbReference type="GO" id="GO:0016712">
    <property type="term" value="F:oxidoreductase activity, acting on paired donors, with incorporation or reduction of molecular oxygen, reduced flavin or flavoprotein as one donor, and incorporation of one atom of oxygen"/>
    <property type="evidence" value="ECO:0007669"/>
    <property type="project" value="UniProtKB-EC"/>
</dbReference>
<dbReference type="GO" id="GO:0005789">
    <property type="term" value="C:endoplasmic reticulum membrane"/>
    <property type="evidence" value="ECO:0007669"/>
    <property type="project" value="UniProtKB-SubCell"/>
</dbReference>
<comment type="similarity">
    <text evidence="5 17">Belongs to the cytochrome P450 family.</text>
</comment>
<dbReference type="GO" id="GO:0020037">
    <property type="term" value="F:heme binding"/>
    <property type="evidence" value="ECO:0007669"/>
    <property type="project" value="InterPro"/>
</dbReference>
<dbReference type="InterPro" id="IPR050476">
    <property type="entry name" value="Insect_CytP450_Detox"/>
</dbReference>
<reference evidence="18" key="1">
    <citation type="journal article" date="2010" name="Pestic. Biochem. Physiol.">
        <title>Cross-strain comparison of cypermethrin-induced cytochrome P450 transcription under different induction conditions in diamondback moth.</title>
        <authorList>
            <person name="Baek J.H."/>
            <person name="Clark J.M."/>
            <person name="Lee S.H."/>
        </authorList>
    </citation>
    <scope>NUCLEOTIDE SEQUENCE</scope>
</reference>
<dbReference type="GO" id="GO:0005506">
    <property type="term" value="F:iron ion binding"/>
    <property type="evidence" value="ECO:0007669"/>
    <property type="project" value="InterPro"/>
</dbReference>
<dbReference type="Pfam" id="PF00067">
    <property type="entry name" value="p450"/>
    <property type="match status" value="1"/>
</dbReference>
<evidence type="ECO:0000256" key="14">
    <source>
        <dbReference type="ARBA" id="ARBA00023136"/>
    </source>
</evidence>
<comment type="function">
    <text evidence="2">May be involved in the metabolism of insect hormones and in the breakdown of synthetic insecticides.</text>
</comment>
<dbReference type="PANTHER" id="PTHR24292:SF54">
    <property type="entry name" value="CYP9F3-RELATED"/>
    <property type="match status" value="1"/>
</dbReference>
<evidence type="ECO:0000256" key="16">
    <source>
        <dbReference type="PIRSR" id="PIRSR602403-1"/>
    </source>
</evidence>
<keyword evidence="9" id="KW-0256">Endoplasmic reticulum</keyword>
<keyword evidence="8 16" id="KW-0479">Metal-binding</keyword>
<accession>B5TVL6</accession>
<dbReference type="PRINTS" id="PR00385">
    <property type="entry name" value="P450"/>
</dbReference>
<comment type="subcellular location">
    <subcellularLocation>
        <location evidence="4">Endoplasmic reticulum membrane</location>
        <topology evidence="4">Peripheral membrane protein</topology>
    </subcellularLocation>
    <subcellularLocation>
        <location evidence="3">Microsome membrane</location>
        <topology evidence="3">Peripheral membrane protein</topology>
    </subcellularLocation>
</comment>